<feature type="region of interest" description="Disordered" evidence="4">
    <location>
        <begin position="1193"/>
        <end position="1230"/>
    </location>
</feature>
<dbReference type="InterPro" id="IPR026741">
    <property type="entry name" value="SNO"/>
</dbReference>
<evidence type="ECO:0000256" key="2">
    <source>
        <dbReference type="ARBA" id="ARBA00023015"/>
    </source>
</evidence>
<sequence length="1847" mass="205002">MEEDLLTAALSEAGLEEFIVRPNETSGNECTEPTVSNSQQISDIDKDSVHSPPPKLVNEALRDQKPVRYASIRTVPVSSLSSSSPTTTRRMLASPLNYDTNSNGHVIRRISTVPSANDYITSRISPAILRSRRPVTTQMQNSAVAEERMVTTTRRIINRQSISPSSVLDTHDYDVHPTTSTSHYRLSSPSPSRNRKPTTVYVLKRNLSSDRQHPMQKAVYVSRAVGNGQIIRTSQSPQQRTMLVRNNARMPSSSVVGTSSSVRTTNQRFVNGNHSSVIYGRRSPIVTTRIIERTQSPSPSHSPILSTIQRHPQNIDSHAMVYDETGHQYVAISPPLTITPSTNNNTDQFAQRSIIRKRIVGGNSTLNRSATTQNRLSSLSYSYPKDHPNITRPMLTRNVSSPNLIQQRQAITSSSGIDTDVNDDIISIPNDRITQMQQQHQIRRHSLNGDLQPIINIRHRTNISDSNSNAIAQSYRSFSPVTTVKSLKPFVKSNSNLNADMTSISGEQANDMNIKRTAVTTPSASLSLMSAGQMINEDSKSLIVPSEVGVGAQQPTASPPNTSDAKPSLTPKQVERKDAVKNDRKVARDQMKAALQAGVDRGTQEIEDEVESVGYAETYADYRPVKLRSGLAHPDTVVETASLSSVEPPDIKYNLSIPEVLVDTGAISAVQLEAVIYACQAHEMMLPSGERYGYLIGDGAGVGKGRTIACIIYENYLLGRKRSLWLSVSSDLKFDSQRDLRDIGAKNIKIHALNKFKYAKISGKENGSVKKGCIFATYSSLIGECRSAKNKYRTRLKQLIQWCGRDFDGLIVFDECHRAKNLVPTTGSKPTKTGQVVMELQKALPNARIIYASATGASEPRNMAYMVRLGLWGQGQAFPEFSDFINAVERRGVGAMEIVAMDMKQRGLYLARQLSFRGVSFRVEEVPLSPEFIEIYDDSVKLWLECRRQFQAALKAQSGCEQRANNKQIWGQFWAAHQRFFKYLCIGAKVDACVQLTREAMKTNKCVVIGLQSTGEARTLEALDDAGGELTDFVSTAKAVLVGLIDKHFPLDKSGGCGDIFSSLDSMFSDFDRSGKKRKATNDIYGGSFTSSSANRSHKKPKFEGGYYSDEDNKSSNATSVRDESNAGESDDDNGSEKNNTSDSENDEDNSSTSGDESGFARMVVIEEDESGEDSDGAIVGDEETWARRLLDEVRSSSEEEDESDNAPTDNNEPNDNDNDNDNEFNPFLCDLTKEDPWASRQQVISDSPKKKERIKKKVKKKKKTHKKLEIPQRKTAFESEAMMVSADAFISSSRIIERTGDVAGGSIVKAELLTAAERLGNRLPPNTLDQLINELGGPEFVAEMTGRKGRVVSREDGEVEYELRHTGVDVPLELLNMDEKDKFMKGEKAIAIISEAASSGISLQSDRRAQNRRRRVHITLELPWSADKAIQQFGRTHRSNQVNAPEYIFLISELAGEKRFASIVAKRLESLGALTHGDRRATESRDLSQFNVDTRYGRSALDILLRSVIGSMNPPLIQPPQNYKPGNFFADMARYMEGVGILSCDKGVYSVERESATIPKFLNRILGLPVHAQNALFQYFSDILSDLVSQAKHDGTYDMGIVDLGTGGDEARKLETRVFLGRADNGSFRVEMHKIGVERGVTWEDAYAIWKDHHIDEDGFYLSTIGVNGKKAAALVYGIGKKQLDTGARLFCVTRPSTGRSPKLETMSELSKRFTAATPEEVEQVWKNQYEGSSKMCQHNYFHARCRSEEQGIYCETGRRTRTYFVLSGSVLSVWPIVEDVLSGGVSLSNREIKKTQRMQIIRVRTQQDLKIVGLLILPQYVRSLVGRLEEHCGRAYLDTKGTTTL</sequence>
<feature type="region of interest" description="Disordered" evidence="4">
    <location>
        <begin position="1082"/>
        <end position="1160"/>
    </location>
</feature>
<dbReference type="Pfam" id="PF25373">
    <property type="entry name" value="SBNO"/>
    <property type="match status" value="1"/>
</dbReference>
<evidence type="ECO:0000259" key="5">
    <source>
        <dbReference type="Pfam" id="PF13871"/>
    </source>
</evidence>
<dbReference type="InterPro" id="IPR039187">
    <property type="entry name" value="SNO_AAA"/>
</dbReference>
<dbReference type="EMBL" id="UYRR01031086">
    <property type="protein sequence ID" value="VDK45436.1"/>
    <property type="molecule type" value="Genomic_DNA"/>
</dbReference>
<dbReference type="InterPro" id="IPR057332">
    <property type="entry name" value="SBNO_a/b_dom"/>
</dbReference>
<evidence type="ECO:0000259" key="7">
    <source>
        <dbReference type="Pfam" id="PF25373"/>
    </source>
</evidence>
<protein>
    <submittedName>
        <fullName evidence="10">Protein strawberry notch homolog 1 (inferred by orthology to a human protein)</fullName>
    </submittedName>
</protein>
<feature type="domain" description="Strawberry notch helicase C" evidence="5">
    <location>
        <begin position="1327"/>
        <end position="1604"/>
    </location>
</feature>
<dbReference type="InterPro" id="IPR026937">
    <property type="entry name" value="SBNO_Helicase_C_dom"/>
</dbReference>
<accession>A0A158PNI9</accession>
<dbReference type="WBParaSite" id="ASIM_0001214301-mRNA-1">
    <property type="protein sequence ID" value="ASIM_0001214301-mRNA-1"/>
    <property type="gene ID" value="ASIM_0001214301"/>
</dbReference>
<feature type="compositionally biased region" description="Polar residues" evidence="4">
    <location>
        <begin position="553"/>
        <end position="565"/>
    </location>
</feature>
<gene>
    <name evidence="8" type="ORF">ASIM_LOCUS11609</name>
</gene>
<evidence type="ECO:0000313" key="9">
    <source>
        <dbReference type="Proteomes" id="UP000267096"/>
    </source>
</evidence>
<comment type="similarity">
    <text evidence="1">Belongs to the SBNO family.</text>
</comment>
<feature type="compositionally biased region" description="Polar residues" evidence="4">
    <location>
        <begin position="178"/>
        <end position="192"/>
    </location>
</feature>
<evidence type="ECO:0000259" key="6">
    <source>
        <dbReference type="Pfam" id="PF13872"/>
    </source>
</evidence>
<feature type="domain" description="SBNO alpha/beta" evidence="7">
    <location>
        <begin position="1642"/>
        <end position="1761"/>
    </location>
</feature>
<dbReference type="SUPFAM" id="SSF52540">
    <property type="entry name" value="P-loop containing nucleoside triphosphate hydrolases"/>
    <property type="match status" value="2"/>
</dbReference>
<dbReference type="PANTHER" id="PTHR12706:SF30">
    <property type="entry name" value="PROTEIN STRAWBERRY NOTCH-RELATED"/>
    <property type="match status" value="1"/>
</dbReference>
<feature type="domain" description="Strawberry notch AAA" evidence="6">
    <location>
        <begin position="632"/>
        <end position="937"/>
    </location>
</feature>
<keyword evidence="9" id="KW-1185">Reference proteome</keyword>
<organism evidence="10">
    <name type="scientific">Anisakis simplex</name>
    <name type="common">Herring worm</name>
    <dbReference type="NCBI Taxonomy" id="6269"/>
    <lineage>
        <taxon>Eukaryota</taxon>
        <taxon>Metazoa</taxon>
        <taxon>Ecdysozoa</taxon>
        <taxon>Nematoda</taxon>
        <taxon>Chromadorea</taxon>
        <taxon>Rhabditida</taxon>
        <taxon>Spirurina</taxon>
        <taxon>Ascaridomorpha</taxon>
        <taxon>Ascaridoidea</taxon>
        <taxon>Anisakidae</taxon>
        <taxon>Anisakis</taxon>
        <taxon>Anisakis simplex complex</taxon>
    </lineage>
</organism>
<dbReference type="OrthoDB" id="421838at2759"/>
<evidence type="ECO:0000256" key="1">
    <source>
        <dbReference type="ARBA" id="ARBA00006992"/>
    </source>
</evidence>
<feature type="compositionally biased region" description="Polar residues" evidence="4">
    <location>
        <begin position="23"/>
        <end position="42"/>
    </location>
</feature>
<dbReference type="GO" id="GO:0005634">
    <property type="term" value="C:nucleus"/>
    <property type="evidence" value="ECO:0007669"/>
    <property type="project" value="TreeGrafter"/>
</dbReference>
<evidence type="ECO:0000256" key="4">
    <source>
        <dbReference type="SAM" id="MobiDB-lite"/>
    </source>
</evidence>
<keyword evidence="3" id="KW-0804">Transcription</keyword>
<keyword evidence="2" id="KW-0805">Transcription regulation</keyword>
<reference evidence="10" key="1">
    <citation type="submission" date="2016-04" db="UniProtKB">
        <authorList>
            <consortium name="WormBaseParasite"/>
        </authorList>
    </citation>
    <scope>IDENTIFICATION</scope>
</reference>
<dbReference type="Pfam" id="PF13872">
    <property type="entry name" value="AAA_34"/>
    <property type="match status" value="1"/>
</dbReference>
<dbReference type="GO" id="GO:0031490">
    <property type="term" value="F:chromatin DNA binding"/>
    <property type="evidence" value="ECO:0007669"/>
    <property type="project" value="TreeGrafter"/>
</dbReference>
<dbReference type="Gene3D" id="3.40.50.300">
    <property type="entry name" value="P-loop containing nucleotide triphosphate hydrolases"/>
    <property type="match status" value="1"/>
</dbReference>
<dbReference type="GO" id="GO:0042393">
    <property type="term" value="F:histone binding"/>
    <property type="evidence" value="ECO:0007669"/>
    <property type="project" value="TreeGrafter"/>
</dbReference>
<dbReference type="FunFam" id="3.40.50.300:FF:000342">
    <property type="entry name" value="Protein strawberry notch homolog 2"/>
    <property type="match status" value="1"/>
</dbReference>
<evidence type="ECO:0000313" key="10">
    <source>
        <dbReference type="WBParaSite" id="ASIM_0001214301-mRNA-1"/>
    </source>
</evidence>
<evidence type="ECO:0000313" key="8">
    <source>
        <dbReference type="EMBL" id="VDK45436.1"/>
    </source>
</evidence>
<name>A0A158PNI9_ANISI</name>
<proteinExistence type="inferred from homology"/>
<dbReference type="PANTHER" id="PTHR12706">
    <property type="entry name" value="STRAWBERRY NOTCH-RELATED"/>
    <property type="match status" value="1"/>
</dbReference>
<dbReference type="Proteomes" id="UP000267096">
    <property type="component" value="Unassembled WGS sequence"/>
</dbReference>
<dbReference type="Pfam" id="PF13871">
    <property type="entry name" value="Helicase_C_4"/>
    <property type="match status" value="1"/>
</dbReference>
<dbReference type="InterPro" id="IPR027417">
    <property type="entry name" value="P-loop_NTPase"/>
</dbReference>
<feature type="compositionally biased region" description="Acidic residues" evidence="4">
    <location>
        <begin position="1213"/>
        <end position="1223"/>
    </location>
</feature>
<dbReference type="GO" id="GO:0006355">
    <property type="term" value="P:regulation of DNA-templated transcription"/>
    <property type="evidence" value="ECO:0007669"/>
    <property type="project" value="InterPro"/>
</dbReference>
<feature type="region of interest" description="Disordered" evidence="4">
    <location>
        <begin position="178"/>
        <end position="197"/>
    </location>
</feature>
<feature type="region of interest" description="Disordered" evidence="4">
    <location>
        <begin position="551"/>
        <end position="581"/>
    </location>
</feature>
<reference evidence="8 9" key="2">
    <citation type="submission" date="2018-11" db="EMBL/GenBank/DDBJ databases">
        <authorList>
            <consortium name="Pathogen Informatics"/>
        </authorList>
    </citation>
    <scope>NUCLEOTIDE SEQUENCE [LARGE SCALE GENOMIC DNA]</scope>
</reference>
<evidence type="ECO:0000256" key="3">
    <source>
        <dbReference type="ARBA" id="ARBA00023163"/>
    </source>
</evidence>
<feature type="region of interest" description="Disordered" evidence="4">
    <location>
        <begin position="23"/>
        <end position="50"/>
    </location>
</feature>